<feature type="domain" description="MmgE/PrpD C-terminal" evidence="3">
    <location>
        <begin position="276"/>
        <end position="440"/>
    </location>
</feature>
<dbReference type="RefSeq" id="WP_061164590.1">
    <property type="nucleotide sequence ID" value="NZ_FCOI02000043.1"/>
</dbReference>
<dbReference type="OrthoDB" id="9797528at2"/>
<proteinExistence type="inferred from homology"/>
<evidence type="ECO:0000259" key="3">
    <source>
        <dbReference type="Pfam" id="PF19305"/>
    </source>
</evidence>
<dbReference type="AlphaFoldDB" id="A0A158DJ49"/>
<dbReference type="Pfam" id="PF19305">
    <property type="entry name" value="MmgE_PrpD_C"/>
    <property type="match status" value="1"/>
</dbReference>
<gene>
    <name evidence="4" type="ORF">AWB76_07036</name>
</gene>
<evidence type="ECO:0000259" key="2">
    <source>
        <dbReference type="Pfam" id="PF03972"/>
    </source>
</evidence>
<evidence type="ECO:0000313" key="4">
    <source>
        <dbReference type="EMBL" id="SAK94604.1"/>
    </source>
</evidence>
<sequence length="455" mass="47646">MPQSQLDDSEGVSQAVARYVRDTHWSDLPEVVRHEAVRAFINWVGCAYGGARHEATLGALAGLKELSTSGPCSVLGHSIQIDPTSAALVNGLAASANAWDDTHLSTIAHPTAPTAAALLAQAQVRRVSGQDFLLALVLSNELQARLSCALAVAPAKVDIGFYMTGLTGAPGVAAGVAKLMGLSTQQIAYAIGIGATQGAGFRATHGTMCGGFVPANAGRNGLLAAHFAAIGFTCHEDTLGGANGFLQVFGHPANPAALTEKLGEHFECMNVAAKPFPAGCLIHPAIEVCLQLRTTSDVSSRDVERVELQVSPLGLGLTGKSKPRHAYDAQVSVYHWAAAVMHHGRAGLYEASDSCVQDPSVIAMRNRIFVQVAEDLSADAARGLLILRNGQQIEASIDACLGSAQRPMSDEQIEAKTLSQVEPLLGSARAQELVDLCWNLPAVQDVGNAAPGFWR</sequence>
<dbReference type="InterPro" id="IPR036148">
    <property type="entry name" value="MmgE/PrpD_sf"/>
</dbReference>
<name>A0A158DJ49_9BURK</name>
<dbReference type="InterPro" id="IPR042188">
    <property type="entry name" value="MmgE/PrpD_sf_2"/>
</dbReference>
<feature type="domain" description="MmgE/PrpD N-terminal" evidence="2">
    <location>
        <begin position="15"/>
        <end position="254"/>
    </location>
</feature>
<organism evidence="4 5">
    <name type="scientific">Caballeronia temeraria</name>
    <dbReference type="NCBI Taxonomy" id="1777137"/>
    <lineage>
        <taxon>Bacteria</taxon>
        <taxon>Pseudomonadati</taxon>
        <taxon>Pseudomonadota</taxon>
        <taxon>Betaproteobacteria</taxon>
        <taxon>Burkholderiales</taxon>
        <taxon>Burkholderiaceae</taxon>
        <taxon>Caballeronia</taxon>
    </lineage>
</organism>
<dbReference type="EMBL" id="FCOI02000043">
    <property type="protein sequence ID" value="SAK94604.1"/>
    <property type="molecule type" value="Genomic_DNA"/>
</dbReference>
<dbReference type="InterPro" id="IPR042183">
    <property type="entry name" value="MmgE/PrpD_sf_1"/>
</dbReference>
<dbReference type="PANTHER" id="PTHR16943:SF8">
    <property type="entry name" value="2-METHYLCITRATE DEHYDRATASE"/>
    <property type="match status" value="1"/>
</dbReference>
<dbReference type="SUPFAM" id="SSF103378">
    <property type="entry name" value="2-methylcitrate dehydratase PrpD"/>
    <property type="match status" value="1"/>
</dbReference>
<accession>A0A158DJ49</accession>
<keyword evidence="5" id="KW-1185">Reference proteome</keyword>
<evidence type="ECO:0000256" key="1">
    <source>
        <dbReference type="ARBA" id="ARBA00006174"/>
    </source>
</evidence>
<dbReference type="Gene3D" id="1.10.4100.10">
    <property type="entry name" value="2-methylcitrate dehydratase PrpD"/>
    <property type="match status" value="1"/>
</dbReference>
<comment type="similarity">
    <text evidence="1">Belongs to the PrpD family.</text>
</comment>
<reference evidence="5" key="1">
    <citation type="submission" date="2016-01" db="EMBL/GenBank/DDBJ databases">
        <authorList>
            <person name="Peeters Charlotte."/>
        </authorList>
    </citation>
    <scope>NUCLEOTIDE SEQUENCE [LARGE SCALE GENOMIC DNA]</scope>
</reference>
<dbReference type="InterPro" id="IPR045337">
    <property type="entry name" value="MmgE_PrpD_C"/>
</dbReference>
<dbReference type="InterPro" id="IPR005656">
    <property type="entry name" value="MmgE_PrpD"/>
</dbReference>
<protein>
    <submittedName>
        <fullName evidence="4">MmgE/Prp family protein</fullName>
    </submittedName>
</protein>
<dbReference type="GO" id="GO:0016829">
    <property type="term" value="F:lyase activity"/>
    <property type="evidence" value="ECO:0007669"/>
    <property type="project" value="InterPro"/>
</dbReference>
<dbReference type="Pfam" id="PF03972">
    <property type="entry name" value="MmgE_PrpD_N"/>
    <property type="match status" value="1"/>
</dbReference>
<dbReference type="Proteomes" id="UP000054624">
    <property type="component" value="Unassembled WGS sequence"/>
</dbReference>
<dbReference type="PANTHER" id="PTHR16943">
    <property type="entry name" value="2-METHYLCITRATE DEHYDRATASE-RELATED"/>
    <property type="match status" value="1"/>
</dbReference>
<dbReference type="InterPro" id="IPR045336">
    <property type="entry name" value="MmgE_PrpD_N"/>
</dbReference>
<evidence type="ECO:0000313" key="5">
    <source>
        <dbReference type="Proteomes" id="UP000054624"/>
    </source>
</evidence>
<dbReference type="Gene3D" id="3.30.1330.120">
    <property type="entry name" value="2-methylcitrate dehydratase PrpD"/>
    <property type="match status" value="1"/>
</dbReference>
<dbReference type="STRING" id="1777137.AWB76_07036"/>